<comment type="cofactor">
    <cofactor evidence="18 19">
        <name>K(+)</name>
        <dbReference type="ChEBI" id="CHEBI:29103"/>
    </cofactor>
    <text evidence="18 19">Binds 1 potassium ion per subunit.</text>
</comment>
<dbReference type="KEGG" id="tsq:D3A95_12560"/>
<evidence type="ECO:0000256" key="3">
    <source>
        <dbReference type="ARBA" id="ARBA00006001"/>
    </source>
</evidence>
<evidence type="ECO:0000256" key="14">
    <source>
        <dbReference type="ARBA" id="ARBA00025153"/>
    </source>
</evidence>
<keyword evidence="9 18" id="KW-0630">Potassium</keyword>
<comment type="similarity">
    <text evidence="3 19">In the N-terminal section; belongs to the NnrE/AIBP family.</text>
</comment>
<reference evidence="23" key="1">
    <citation type="submission" date="2018-09" db="EMBL/GenBank/DDBJ databases">
        <title>Complete genome sequence of thermophilic cyanobacteria strain Thermosynechococcus elongatus PKUAC-SCTE542.</title>
        <authorList>
            <person name="Liang Y."/>
            <person name="Tang J."/>
            <person name="Daroch M."/>
        </authorList>
    </citation>
    <scope>NUCLEOTIDE SEQUENCE [LARGE SCALE GENOMIC DNA]</scope>
    <source>
        <strain evidence="23">E542</strain>
    </source>
</reference>
<evidence type="ECO:0000313" key="22">
    <source>
        <dbReference type="EMBL" id="QLL29565.1"/>
    </source>
</evidence>
<comment type="catalytic activity">
    <reaction evidence="2 18 19">
        <text>(6R)-NADPHX = (6S)-NADPHX</text>
        <dbReference type="Rhea" id="RHEA:32227"/>
        <dbReference type="ChEBI" id="CHEBI:64076"/>
        <dbReference type="ChEBI" id="CHEBI:64077"/>
        <dbReference type="EC" id="5.1.99.6"/>
    </reaction>
</comment>
<comment type="similarity">
    <text evidence="17">Belongs to the NnrD/CARKD family.</text>
</comment>
<dbReference type="NCBIfam" id="TIGR00197">
    <property type="entry name" value="yjeF_nterm"/>
    <property type="match status" value="1"/>
</dbReference>
<dbReference type="SUPFAM" id="SSF53613">
    <property type="entry name" value="Ribokinase-like"/>
    <property type="match status" value="1"/>
</dbReference>
<dbReference type="HAMAP" id="MF_01966">
    <property type="entry name" value="NADHX_epimerase"/>
    <property type="match status" value="1"/>
</dbReference>
<dbReference type="PIRSF" id="PIRSF017184">
    <property type="entry name" value="Nnr"/>
    <property type="match status" value="1"/>
</dbReference>
<dbReference type="GO" id="GO:0046872">
    <property type="term" value="F:metal ion binding"/>
    <property type="evidence" value="ECO:0007669"/>
    <property type="project" value="UniProtKB-UniRule"/>
</dbReference>
<feature type="binding site" evidence="18">
    <location>
        <position position="157"/>
    </location>
    <ligand>
        <name>(6S)-NADPHX</name>
        <dbReference type="ChEBI" id="CHEBI:64076"/>
    </ligand>
</feature>
<evidence type="ECO:0000256" key="13">
    <source>
        <dbReference type="ARBA" id="ARBA00023268"/>
    </source>
</evidence>
<dbReference type="Gene3D" id="3.40.1190.20">
    <property type="match status" value="1"/>
</dbReference>
<dbReference type="PROSITE" id="PS01050">
    <property type="entry name" value="YJEF_C_2"/>
    <property type="match status" value="1"/>
</dbReference>
<dbReference type="InterPro" id="IPR004443">
    <property type="entry name" value="YjeF_N_dom"/>
</dbReference>
<dbReference type="InterPro" id="IPR036652">
    <property type="entry name" value="YjeF_N_dom_sf"/>
</dbReference>
<dbReference type="SUPFAM" id="SSF64153">
    <property type="entry name" value="YjeF N-terminal domain-like"/>
    <property type="match status" value="1"/>
</dbReference>
<evidence type="ECO:0000256" key="10">
    <source>
        <dbReference type="ARBA" id="ARBA00023027"/>
    </source>
</evidence>
<dbReference type="EC" id="4.2.1.136" evidence="19"/>
<dbReference type="GO" id="GO:0052856">
    <property type="term" value="F:NAD(P)HX epimerase activity"/>
    <property type="evidence" value="ECO:0007669"/>
    <property type="project" value="UniProtKB-UniRule"/>
</dbReference>
<evidence type="ECO:0000256" key="4">
    <source>
        <dbReference type="ARBA" id="ARBA00009524"/>
    </source>
</evidence>
<evidence type="ECO:0000256" key="18">
    <source>
        <dbReference type="HAMAP-Rule" id="MF_01966"/>
    </source>
</evidence>
<evidence type="ECO:0000259" key="21">
    <source>
        <dbReference type="PROSITE" id="PS51385"/>
    </source>
</evidence>
<dbReference type="GO" id="GO:0046496">
    <property type="term" value="P:nicotinamide nucleotide metabolic process"/>
    <property type="evidence" value="ECO:0007669"/>
    <property type="project" value="UniProtKB-UniRule"/>
</dbReference>
<evidence type="ECO:0000256" key="15">
    <source>
        <dbReference type="ARBA" id="ARBA00048238"/>
    </source>
</evidence>
<evidence type="ECO:0000256" key="16">
    <source>
        <dbReference type="ARBA" id="ARBA00049209"/>
    </source>
</evidence>
<gene>
    <name evidence="18" type="primary">nnrE</name>
    <name evidence="17" type="synonym">nnrD</name>
    <name evidence="22" type="ORF">D3A95_12560</name>
</gene>
<proteinExistence type="inferred from homology"/>
<keyword evidence="12 17" id="KW-0456">Lyase</keyword>
<dbReference type="PANTHER" id="PTHR12592">
    <property type="entry name" value="ATP-DEPENDENT (S)-NAD(P)H-HYDRATE DEHYDRATASE FAMILY MEMBER"/>
    <property type="match status" value="1"/>
</dbReference>
<feature type="binding site" evidence="18">
    <location>
        <position position="64"/>
    </location>
    <ligand>
        <name>K(+)</name>
        <dbReference type="ChEBI" id="CHEBI:29103"/>
    </ligand>
</feature>
<keyword evidence="5 18" id="KW-0479">Metal-binding</keyword>
<dbReference type="CDD" id="cd01171">
    <property type="entry name" value="YXKO-related"/>
    <property type="match status" value="1"/>
</dbReference>
<dbReference type="PROSITE" id="PS51385">
    <property type="entry name" value="YJEF_N"/>
    <property type="match status" value="1"/>
</dbReference>
<dbReference type="Pfam" id="PF01256">
    <property type="entry name" value="Carb_kinase"/>
    <property type="match status" value="1"/>
</dbReference>
<dbReference type="HAMAP" id="MF_01965">
    <property type="entry name" value="NADHX_dehydratase"/>
    <property type="match status" value="1"/>
</dbReference>
<dbReference type="Pfam" id="PF03853">
    <property type="entry name" value="YjeF_N"/>
    <property type="match status" value="1"/>
</dbReference>
<dbReference type="EMBL" id="CP032152">
    <property type="protein sequence ID" value="QLL29565.1"/>
    <property type="molecule type" value="Genomic_DNA"/>
</dbReference>
<dbReference type="GO" id="GO:0052855">
    <property type="term" value="F:ADP-dependent NAD(P)H-hydrate dehydratase activity"/>
    <property type="evidence" value="ECO:0007669"/>
    <property type="project" value="UniProtKB-UniRule"/>
</dbReference>
<evidence type="ECO:0000256" key="7">
    <source>
        <dbReference type="ARBA" id="ARBA00022840"/>
    </source>
</evidence>
<comment type="function">
    <text evidence="18">Catalyzes the epimerization of the S- and R-forms of NAD(P)HX, a damaged form of NAD(P)H that is a result of enzymatic or heat-dependent hydration. This is a prerequisite for the S-specific NAD(P)H-hydrate dehydratase to allow the repair of both epimers of NAD(P)HX.</text>
</comment>
<feature type="binding site" evidence="18">
    <location>
        <begin position="128"/>
        <end position="134"/>
    </location>
    <ligand>
        <name>(6S)-NADPHX</name>
        <dbReference type="ChEBI" id="CHEBI:64076"/>
    </ligand>
</feature>
<protein>
    <recommendedName>
        <fullName evidence="19">Bifunctional NAD(P)H-hydrate repair enzyme</fullName>
    </recommendedName>
    <alternativeName>
        <fullName evidence="19">Nicotinamide nucleotide repair protein</fullName>
    </alternativeName>
    <domain>
        <recommendedName>
            <fullName evidence="19">ADP-dependent (S)-NAD(P)H-hydrate dehydratase</fullName>
            <ecNumber evidence="19">4.2.1.136</ecNumber>
        </recommendedName>
        <alternativeName>
            <fullName evidence="19">ADP-dependent NAD(P)HX dehydratase</fullName>
        </alternativeName>
    </domain>
    <domain>
        <recommendedName>
            <fullName evidence="19">NAD(P)H-hydrate epimerase</fullName>
            <ecNumber evidence="19">5.1.99.6</ecNumber>
        </recommendedName>
    </domain>
</protein>
<comment type="catalytic activity">
    <reaction evidence="16 17 19">
        <text>(6S)-NADPHX + ADP = AMP + phosphate + NADPH + H(+)</text>
        <dbReference type="Rhea" id="RHEA:32235"/>
        <dbReference type="ChEBI" id="CHEBI:15378"/>
        <dbReference type="ChEBI" id="CHEBI:43474"/>
        <dbReference type="ChEBI" id="CHEBI:57783"/>
        <dbReference type="ChEBI" id="CHEBI:64076"/>
        <dbReference type="ChEBI" id="CHEBI:456215"/>
        <dbReference type="ChEBI" id="CHEBI:456216"/>
        <dbReference type="EC" id="4.2.1.136"/>
    </reaction>
</comment>
<evidence type="ECO:0000256" key="6">
    <source>
        <dbReference type="ARBA" id="ARBA00022741"/>
    </source>
</evidence>
<evidence type="ECO:0000256" key="9">
    <source>
        <dbReference type="ARBA" id="ARBA00022958"/>
    </source>
</evidence>
<evidence type="ECO:0000256" key="1">
    <source>
        <dbReference type="ARBA" id="ARBA00000013"/>
    </source>
</evidence>
<dbReference type="NCBIfam" id="TIGR00196">
    <property type="entry name" value="yjeF_cterm"/>
    <property type="match status" value="1"/>
</dbReference>
<dbReference type="RefSeq" id="WP_181495292.1">
    <property type="nucleotide sequence ID" value="NZ_CP032152.1"/>
</dbReference>
<comment type="catalytic activity">
    <reaction evidence="1 18 19">
        <text>(6R)-NADHX = (6S)-NADHX</text>
        <dbReference type="Rhea" id="RHEA:32215"/>
        <dbReference type="ChEBI" id="CHEBI:64074"/>
        <dbReference type="ChEBI" id="CHEBI:64075"/>
        <dbReference type="EC" id="5.1.99.6"/>
    </reaction>
</comment>
<sequence>MKRTFPAIVTTAEMQAIEGAMFNAGFPVPALMEKVGQRLSDFLQREFPRARYPHVGVLAGPGHNGGDALVVARELWHRGYGVKVWQPFERLKPLTADHARYARFLGLPFVAAVDSLQAVDLIVDGLFGFGLERELTGDLADAIAQITTWRQPRVSIDVPSGLHSDTGAVLGTAIQADRTLCLGLWKRGLLVEEAQPWVGQGLLIPFDIPAAVIEAALATAPRRYCLDASCWQQLPLARSPITHKYQQGQLLLIGGSAQFGGSIVLSALAARCTGVGMLVVAVPQSLKSLVLSRVPDAIVVGCPETARGAIARLPESLDLGKFSAIACGPGLTPEAVPVVETLLRTGRSLVLDADALNILATLSPWPLLSPVILTPHYGEFRRLFPDLVTTGGDRLAQVTAAASRSNAIVLLKGARTAIASPRGDLWINPHSTPALARGGSGDVLTGLIGGLVAQQEALSATYCGVWWHAQAGIQAEREATSLGVYPEQLIAHLLPTLQAALTARV</sequence>
<feature type="binding site" evidence="17">
    <location>
        <position position="442"/>
    </location>
    <ligand>
        <name>(6S)-NADPHX</name>
        <dbReference type="ChEBI" id="CHEBI:64076"/>
    </ligand>
</feature>
<feature type="binding site" evidence="17">
    <location>
        <position position="441"/>
    </location>
    <ligand>
        <name>AMP</name>
        <dbReference type="ChEBI" id="CHEBI:456215"/>
    </ligand>
</feature>
<keyword evidence="7 17" id="KW-0067">ATP-binding</keyword>
<evidence type="ECO:0000256" key="19">
    <source>
        <dbReference type="PIRNR" id="PIRNR017184"/>
    </source>
</evidence>
<feature type="binding site" evidence="18">
    <location>
        <begin position="63"/>
        <end position="67"/>
    </location>
    <ligand>
        <name>(6S)-NADPHX</name>
        <dbReference type="ChEBI" id="CHEBI:64076"/>
    </ligand>
</feature>
<dbReference type="Gene3D" id="3.40.50.10260">
    <property type="entry name" value="YjeF N-terminal domain"/>
    <property type="match status" value="1"/>
</dbReference>
<comment type="similarity">
    <text evidence="18">Belongs to the NnrE/AIBP family.</text>
</comment>
<keyword evidence="13" id="KW-0511">Multifunctional enzyme</keyword>
<comment type="cofactor">
    <cofactor evidence="17">
        <name>Mg(2+)</name>
        <dbReference type="ChEBI" id="CHEBI:18420"/>
    </cofactor>
</comment>
<keyword evidence="10 17" id="KW-0520">NAD</keyword>
<keyword evidence="8 17" id="KW-0521">NADP</keyword>
<dbReference type="PANTHER" id="PTHR12592:SF0">
    <property type="entry name" value="ATP-DEPENDENT (S)-NAD(P)H-HYDRATE DEHYDRATASE"/>
    <property type="match status" value="1"/>
</dbReference>
<feature type="binding site" evidence="18">
    <location>
        <position position="124"/>
    </location>
    <ligand>
        <name>K(+)</name>
        <dbReference type="ChEBI" id="CHEBI:29103"/>
    </ligand>
</feature>
<feature type="binding site" evidence="17">
    <location>
        <position position="330"/>
    </location>
    <ligand>
        <name>(6S)-NADPHX</name>
        <dbReference type="ChEBI" id="CHEBI:64076"/>
    </ligand>
</feature>
<evidence type="ECO:0000256" key="2">
    <source>
        <dbReference type="ARBA" id="ARBA00000909"/>
    </source>
</evidence>
<evidence type="ECO:0000313" key="23">
    <source>
        <dbReference type="Proteomes" id="UP000261812"/>
    </source>
</evidence>
<dbReference type="GO" id="GO:0005524">
    <property type="term" value="F:ATP binding"/>
    <property type="evidence" value="ECO:0007669"/>
    <property type="project" value="UniProtKB-UniRule"/>
</dbReference>
<evidence type="ECO:0000256" key="8">
    <source>
        <dbReference type="ARBA" id="ARBA00022857"/>
    </source>
</evidence>
<keyword evidence="6 17" id="KW-0547">Nucleotide-binding</keyword>
<feature type="domain" description="YjeF C-terminal" evidence="20">
    <location>
        <begin position="226"/>
        <end position="500"/>
    </location>
</feature>
<keyword evidence="23" id="KW-1185">Reference proteome</keyword>
<comment type="similarity">
    <text evidence="4 19">In the C-terminal section; belongs to the NnrD/CARKD family.</text>
</comment>
<dbReference type="EC" id="5.1.99.6" evidence="19"/>
<dbReference type="InterPro" id="IPR017953">
    <property type="entry name" value="Carbohydrate_kinase_pred_CS"/>
</dbReference>
<comment type="subunit">
    <text evidence="17">Homotetramer.</text>
</comment>
<dbReference type="AlphaFoldDB" id="A0A7D6EUB0"/>
<feature type="binding site" evidence="17">
    <location>
        <position position="376"/>
    </location>
    <ligand>
        <name>(6S)-NADPHX</name>
        <dbReference type="ChEBI" id="CHEBI:64076"/>
    </ligand>
</feature>
<evidence type="ECO:0000256" key="11">
    <source>
        <dbReference type="ARBA" id="ARBA00023235"/>
    </source>
</evidence>
<dbReference type="GO" id="GO:0110051">
    <property type="term" value="P:metabolite repair"/>
    <property type="evidence" value="ECO:0007669"/>
    <property type="project" value="TreeGrafter"/>
</dbReference>
<dbReference type="InterPro" id="IPR029056">
    <property type="entry name" value="Ribokinase-like"/>
</dbReference>
<dbReference type="InterPro" id="IPR030677">
    <property type="entry name" value="Nnr"/>
</dbReference>
<comment type="catalytic activity">
    <reaction evidence="15 17 19">
        <text>(6S)-NADHX + ADP = AMP + phosphate + NADH + H(+)</text>
        <dbReference type="Rhea" id="RHEA:32223"/>
        <dbReference type="ChEBI" id="CHEBI:15378"/>
        <dbReference type="ChEBI" id="CHEBI:43474"/>
        <dbReference type="ChEBI" id="CHEBI:57945"/>
        <dbReference type="ChEBI" id="CHEBI:64074"/>
        <dbReference type="ChEBI" id="CHEBI:456215"/>
        <dbReference type="ChEBI" id="CHEBI:456216"/>
        <dbReference type="EC" id="4.2.1.136"/>
    </reaction>
</comment>
<organism evidence="22 23">
    <name type="scientific">Thermosynechococcus sichuanensis E542</name>
    <dbReference type="NCBI Taxonomy" id="2016101"/>
    <lineage>
        <taxon>Bacteria</taxon>
        <taxon>Bacillati</taxon>
        <taxon>Cyanobacteriota</taxon>
        <taxon>Cyanophyceae</taxon>
        <taxon>Acaryochloridales</taxon>
        <taxon>Thermosynechococcaceae</taxon>
        <taxon>Thermosynechococcus</taxon>
        <taxon>Thermosynechococcus sichuanensis</taxon>
    </lineage>
</organism>
<dbReference type="Proteomes" id="UP000261812">
    <property type="component" value="Chromosome"/>
</dbReference>
<evidence type="ECO:0000256" key="12">
    <source>
        <dbReference type="ARBA" id="ARBA00023239"/>
    </source>
</evidence>
<evidence type="ECO:0000256" key="5">
    <source>
        <dbReference type="ARBA" id="ARBA00022723"/>
    </source>
</evidence>
<feature type="binding site" evidence="17">
    <location>
        <begin position="412"/>
        <end position="416"/>
    </location>
    <ligand>
        <name>AMP</name>
        <dbReference type="ChEBI" id="CHEBI:456215"/>
    </ligand>
</feature>
<evidence type="ECO:0000256" key="17">
    <source>
        <dbReference type="HAMAP-Rule" id="MF_01965"/>
    </source>
</evidence>
<dbReference type="PROSITE" id="PS51383">
    <property type="entry name" value="YJEF_C_3"/>
    <property type="match status" value="1"/>
</dbReference>
<feature type="domain" description="YjeF N-terminal" evidence="21">
    <location>
        <begin position="14"/>
        <end position="214"/>
    </location>
</feature>
<evidence type="ECO:0000259" key="20">
    <source>
        <dbReference type="PROSITE" id="PS51383"/>
    </source>
</evidence>
<keyword evidence="11 18" id="KW-0413">Isomerase</keyword>
<name>A0A7D6EUB0_9CYAN</name>
<comment type="caution">
    <text evidence="17">Lacks conserved residue(s) required for the propagation of feature annotation.</text>
</comment>
<accession>A0A7D6EUB0</accession>
<feature type="binding site" evidence="18">
    <location>
        <position position="160"/>
    </location>
    <ligand>
        <name>K(+)</name>
        <dbReference type="ChEBI" id="CHEBI:29103"/>
    </ligand>
</feature>
<comment type="function">
    <text evidence="14 19">Bifunctional enzyme that catalyzes the epimerization of the S- and R-forms of NAD(P)HX and the dehydration of the S-form of NAD(P)HX at the expense of ADP, which is converted to AMP. This allows the repair of both epimers of NAD(P)HX, a damaged form of NAD(P)H that is a result of enzymatic or heat-dependent hydration.</text>
</comment>
<comment type="function">
    <text evidence="17">Catalyzes the dehydration of the S-form of NAD(P)HX at the expense of ADP, which is converted to AMP. Together with NAD(P)HX epimerase, which catalyzes the epimerization of the S- and R-forms, the enzyme allows the repair of both epimers of NAD(P)HX, a damaged form of NAD(P)H that is a result of enzymatic or heat-dependent hydration.</text>
</comment>
<dbReference type="InterPro" id="IPR000631">
    <property type="entry name" value="CARKD"/>
</dbReference>